<dbReference type="EMBL" id="KN123860">
    <property type="protein sequence ID" value="KFO23019.1"/>
    <property type="molecule type" value="Genomic_DNA"/>
</dbReference>
<keyword evidence="2" id="KW-1185">Reference proteome</keyword>
<evidence type="ECO:0000313" key="1">
    <source>
        <dbReference type="EMBL" id="KFO23019.1"/>
    </source>
</evidence>
<accession>A0A091CU49</accession>
<organism evidence="1 2">
    <name type="scientific">Fukomys damarensis</name>
    <name type="common">Damaraland mole rat</name>
    <name type="synonym">Cryptomys damarensis</name>
    <dbReference type="NCBI Taxonomy" id="885580"/>
    <lineage>
        <taxon>Eukaryota</taxon>
        <taxon>Metazoa</taxon>
        <taxon>Chordata</taxon>
        <taxon>Craniata</taxon>
        <taxon>Vertebrata</taxon>
        <taxon>Euteleostomi</taxon>
        <taxon>Mammalia</taxon>
        <taxon>Eutheria</taxon>
        <taxon>Euarchontoglires</taxon>
        <taxon>Glires</taxon>
        <taxon>Rodentia</taxon>
        <taxon>Hystricomorpha</taxon>
        <taxon>Bathyergidae</taxon>
        <taxon>Fukomys</taxon>
    </lineage>
</organism>
<reference evidence="1 2" key="1">
    <citation type="submission" date="2013-11" db="EMBL/GenBank/DDBJ databases">
        <title>The Damaraland mole rat (Fukomys damarensis) genome and evolution of African mole rats.</title>
        <authorList>
            <person name="Gladyshev V.N."/>
            <person name="Fang X."/>
        </authorList>
    </citation>
    <scope>NUCLEOTIDE SEQUENCE [LARGE SCALE GENOMIC DNA]</scope>
    <source>
        <tissue evidence="1">Liver</tissue>
    </source>
</reference>
<proteinExistence type="predicted"/>
<gene>
    <name evidence="1" type="ORF">H920_15592</name>
</gene>
<sequence>MHSLIYLTRLNVISCACTQCSRGHARQQGGQRRHGRPTDWTFLLKKGYRMGLYRGVLAGKIQRKKLSVPRVAQSGRGSCYPGGIRNKQVSMCFQSVTSSMTSRRLESLDARVVQKGLPEKVDLVKERCGKVPAQEHKEVTFPEEVRAGAELCDSIHLGLLPLQRWRSGRALNELKPSETLTIMALTASKQGHPTLKWKTASEVTAVPSVRTKTMATRQA</sequence>
<dbReference type="AlphaFoldDB" id="A0A091CU49"/>
<name>A0A091CU49_FUKDA</name>
<evidence type="ECO:0000313" key="2">
    <source>
        <dbReference type="Proteomes" id="UP000028990"/>
    </source>
</evidence>
<protein>
    <submittedName>
        <fullName evidence="1">Uncharacterized protein</fullName>
    </submittedName>
</protein>
<dbReference type="Proteomes" id="UP000028990">
    <property type="component" value="Unassembled WGS sequence"/>
</dbReference>